<evidence type="ECO:0000313" key="2">
    <source>
        <dbReference type="Proteomes" id="UP000186004"/>
    </source>
</evidence>
<proteinExistence type="predicted"/>
<gene>
    <name evidence="1" type="ORF">SAMN05444858_101262</name>
</gene>
<sequence>MAAVSLEDSWVLSLDASLTELSFVLDLALTPAHSAYIAFARGQACCFARGTLRIESESAVLVRRSSLPPATDAAGELDYGHIDAFQQVSSGDAMWALTGDWGEALVREPRVVLELDDIARR</sequence>
<protein>
    <submittedName>
        <fullName evidence="1">Uncharacterized protein</fullName>
    </submittedName>
</protein>
<accession>A0A1N6QBG3</accession>
<organism evidence="1 2">
    <name type="scientific">Micromonospora avicenniae</name>
    <dbReference type="NCBI Taxonomy" id="1198245"/>
    <lineage>
        <taxon>Bacteria</taxon>
        <taxon>Bacillati</taxon>
        <taxon>Actinomycetota</taxon>
        <taxon>Actinomycetes</taxon>
        <taxon>Micromonosporales</taxon>
        <taxon>Micromonosporaceae</taxon>
        <taxon>Micromonospora</taxon>
    </lineage>
</organism>
<dbReference type="Proteomes" id="UP000186004">
    <property type="component" value="Unassembled WGS sequence"/>
</dbReference>
<dbReference type="EMBL" id="FTNF01000001">
    <property type="protein sequence ID" value="SIQ13875.1"/>
    <property type="molecule type" value="Genomic_DNA"/>
</dbReference>
<reference evidence="1 2" key="1">
    <citation type="submission" date="2017-01" db="EMBL/GenBank/DDBJ databases">
        <authorList>
            <person name="Mah S.A."/>
            <person name="Swanson W.J."/>
            <person name="Moy G.W."/>
            <person name="Vacquier V.D."/>
        </authorList>
    </citation>
    <scope>NUCLEOTIDE SEQUENCE [LARGE SCALE GENOMIC DNA]</scope>
    <source>
        <strain evidence="1 2">DSM 45758</strain>
    </source>
</reference>
<dbReference type="AlphaFoldDB" id="A0A1N6QBG3"/>
<name>A0A1N6QBG3_9ACTN</name>
<evidence type="ECO:0000313" key="1">
    <source>
        <dbReference type="EMBL" id="SIQ13875.1"/>
    </source>
</evidence>
<keyword evidence="2" id="KW-1185">Reference proteome</keyword>